<keyword evidence="1" id="KW-0732">Signal</keyword>
<evidence type="ECO:0000256" key="1">
    <source>
        <dbReference type="SAM" id="SignalP"/>
    </source>
</evidence>
<reference evidence="2" key="1">
    <citation type="journal article" date="2020" name="G3 (Bethesda)">
        <title>High-Quality Assemblies for Three Invasive Social Wasps from the &lt;i&gt;Vespula&lt;/i&gt; Genus.</title>
        <authorList>
            <person name="Harrop T.W.R."/>
            <person name="Guhlin J."/>
            <person name="McLaughlin G.M."/>
            <person name="Permina E."/>
            <person name="Stockwell P."/>
            <person name="Gilligan J."/>
            <person name="Le Lec M.F."/>
            <person name="Gruber M.A.M."/>
            <person name="Quinn O."/>
            <person name="Lovegrove M."/>
            <person name="Duncan E.J."/>
            <person name="Remnant E.J."/>
            <person name="Van Eeckhoven J."/>
            <person name="Graham B."/>
            <person name="Knapp R.A."/>
            <person name="Langford K.W."/>
            <person name="Kronenberg Z."/>
            <person name="Press M.O."/>
            <person name="Eacker S.M."/>
            <person name="Wilson-Rankin E.E."/>
            <person name="Purcell J."/>
            <person name="Lester P.J."/>
            <person name="Dearden P.K."/>
        </authorList>
    </citation>
    <scope>NUCLEOTIDE SEQUENCE</scope>
    <source>
        <strain evidence="2">Volc-1</strain>
    </source>
</reference>
<dbReference type="Proteomes" id="UP000600918">
    <property type="component" value="Unassembled WGS sequence"/>
</dbReference>
<evidence type="ECO:0000313" key="2">
    <source>
        <dbReference type="EMBL" id="KAF7415813.1"/>
    </source>
</evidence>
<dbReference type="CDD" id="cd00110">
    <property type="entry name" value="LamG"/>
    <property type="match status" value="1"/>
</dbReference>
<dbReference type="EMBL" id="JACSDY010000011">
    <property type="protein sequence ID" value="KAF7415813.1"/>
    <property type="molecule type" value="Genomic_DNA"/>
</dbReference>
<dbReference type="InterPro" id="IPR013320">
    <property type="entry name" value="ConA-like_dom_sf"/>
</dbReference>
<protein>
    <submittedName>
        <fullName evidence="2">Uncharacterized protein</fullName>
    </submittedName>
</protein>
<comment type="caution">
    <text evidence="2">The sequence shown here is derived from an EMBL/GenBank/DDBJ whole genome shotgun (WGS) entry which is preliminary data.</text>
</comment>
<dbReference type="SUPFAM" id="SSF49899">
    <property type="entry name" value="Concanavalin A-like lectins/glucanases"/>
    <property type="match status" value="1"/>
</dbReference>
<organism evidence="2 3">
    <name type="scientific">Vespula pensylvanica</name>
    <name type="common">Western yellow jacket</name>
    <name type="synonym">Wasp</name>
    <dbReference type="NCBI Taxonomy" id="30213"/>
    <lineage>
        <taxon>Eukaryota</taxon>
        <taxon>Metazoa</taxon>
        <taxon>Ecdysozoa</taxon>
        <taxon>Arthropoda</taxon>
        <taxon>Hexapoda</taxon>
        <taxon>Insecta</taxon>
        <taxon>Pterygota</taxon>
        <taxon>Neoptera</taxon>
        <taxon>Endopterygota</taxon>
        <taxon>Hymenoptera</taxon>
        <taxon>Apocrita</taxon>
        <taxon>Aculeata</taxon>
        <taxon>Vespoidea</taxon>
        <taxon>Vespidae</taxon>
        <taxon>Vespinae</taxon>
        <taxon>Vespula</taxon>
    </lineage>
</organism>
<sequence>MGLLMFLAVTASILGHCQTDEKGSPTEIPREPCRKEYHVLPFPQVLFPFPRPKLEYGLEFAFVTLRKIYKKTVLPLRTYTLSFYGASYIHLPVQEAKGATDISFRFRTHLSDAMLLLAAGKTDYCLIKLEAGRLKVRLP</sequence>
<gene>
    <name evidence="2" type="ORF">H0235_012405</name>
</gene>
<feature type="chain" id="PRO_5032596278" evidence="1">
    <location>
        <begin position="20"/>
        <end position="139"/>
    </location>
</feature>
<accession>A0A834U4H1</accession>
<dbReference type="AlphaFoldDB" id="A0A834U4H1"/>
<name>A0A834U4H1_VESPE</name>
<feature type="signal peptide" evidence="1">
    <location>
        <begin position="1"/>
        <end position="19"/>
    </location>
</feature>
<proteinExistence type="predicted"/>
<dbReference type="InterPro" id="IPR001791">
    <property type="entry name" value="Laminin_G"/>
</dbReference>
<evidence type="ECO:0000313" key="3">
    <source>
        <dbReference type="Proteomes" id="UP000600918"/>
    </source>
</evidence>
<keyword evidence="3" id="KW-1185">Reference proteome</keyword>
<dbReference type="Gene3D" id="2.60.120.200">
    <property type="match status" value="1"/>
</dbReference>